<evidence type="ECO:0000313" key="8">
    <source>
        <dbReference type="EMBL" id="WMV28674.1"/>
    </source>
</evidence>
<protein>
    <submittedName>
        <fullName evidence="8">Uncharacterized protein</fullName>
    </submittedName>
</protein>
<organism evidence="8 9">
    <name type="scientific">Solanum verrucosum</name>
    <dbReference type="NCBI Taxonomy" id="315347"/>
    <lineage>
        <taxon>Eukaryota</taxon>
        <taxon>Viridiplantae</taxon>
        <taxon>Streptophyta</taxon>
        <taxon>Embryophyta</taxon>
        <taxon>Tracheophyta</taxon>
        <taxon>Spermatophyta</taxon>
        <taxon>Magnoliopsida</taxon>
        <taxon>eudicotyledons</taxon>
        <taxon>Gunneridae</taxon>
        <taxon>Pentapetalae</taxon>
        <taxon>asterids</taxon>
        <taxon>lamiids</taxon>
        <taxon>Solanales</taxon>
        <taxon>Solanaceae</taxon>
        <taxon>Solanoideae</taxon>
        <taxon>Solaneae</taxon>
        <taxon>Solanum</taxon>
    </lineage>
</organism>
<evidence type="ECO:0000256" key="3">
    <source>
        <dbReference type="ARBA" id="ARBA00022692"/>
    </source>
</evidence>
<dbReference type="Gene3D" id="1.20.1250.20">
    <property type="entry name" value="MFS general substrate transporter like domains"/>
    <property type="match status" value="2"/>
</dbReference>
<dbReference type="InterPro" id="IPR036259">
    <property type="entry name" value="MFS_trans_sf"/>
</dbReference>
<dbReference type="GO" id="GO:0016020">
    <property type="term" value="C:membrane"/>
    <property type="evidence" value="ECO:0007669"/>
    <property type="project" value="UniProtKB-SubCell"/>
</dbReference>
<dbReference type="PANTHER" id="PTHR11654">
    <property type="entry name" value="OLIGOPEPTIDE TRANSPORTER-RELATED"/>
    <property type="match status" value="1"/>
</dbReference>
<proteinExistence type="inferred from homology"/>
<keyword evidence="9" id="KW-1185">Reference proteome</keyword>
<accession>A0AAF0TQZ5</accession>
<dbReference type="Proteomes" id="UP001234989">
    <property type="component" value="Chromosome 5"/>
</dbReference>
<comment type="similarity">
    <text evidence="2">Belongs to the major facilitator superfamily. Proton-dependent oligopeptide transporter (POT/PTR) (TC 2.A.17) family.</text>
</comment>
<dbReference type="InterPro" id="IPR000109">
    <property type="entry name" value="POT_fam"/>
</dbReference>
<dbReference type="Pfam" id="PF00854">
    <property type="entry name" value="PTR2"/>
    <property type="match status" value="1"/>
</dbReference>
<evidence type="ECO:0000256" key="6">
    <source>
        <dbReference type="ARBA" id="ARBA00044504"/>
    </source>
</evidence>
<sequence length="185" mass="19773">MGIGLISSGMSIALSAITESIRRQRAIEEGHEDDPNALVNMSAMWFVPQYALLGVAEATHAVGQVEFFYDLFPKSMSSIASSMYTVGTAVSSLIGSILVSGVNWLSSTGVNESFEMIASYGLQTNMLIYLMTFYNMSAATATTILELWAALSNELAIVGAIIANSYLGRFRAIAFGSISTLIVSL</sequence>
<comment type="subcellular location">
    <subcellularLocation>
        <location evidence="1">Membrane</location>
        <topology evidence="1">Multi-pass membrane protein</topology>
    </subcellularLocation>
</comment>
<feature type="transmembrane region" description="Helical" evidence="7">
    <location>
        <begin position="126"/>
        <end position="148"/>
    </location>
</feature>
<dbReference type="GO" id="GO:0022857">
    <property type="term" value="F:transmembrane transporter activity"/>
    <property type="evidence" value="ECO:0007669"/>
    <property type="project" value="InterPro"/>
</dbReference>
<comment type="similarity">
    <text evidence="6">Belongs to the major facilitator superfamily. Phosphate:H(+) symporter (TC 2.A.1.9) family.</text>
</comment>
<evidence type="ECO:0000256" key="1">
    <source>
        <dbReference type="ARBA" id="ARBA00004141"/>
    </source>
</evidence>
<keyword evidence="3 7" id="KW-0812">Transmembrane</keyword>
<evidence type="ECO:0000313" key="9">
    <source>
        <dbReference type="Proteomes" id="UP001234989"/>
    </source>
</evidence>
<dbReference type="EMBL" id="CP133616">
    <property type="protein sequence ID" value="WMV28674.1"/>
    <property type="molecule type" value="Genomic_DNA"/>
</dbReference>
<gene>
    <name evidence="8" type="ORF">MTR67_022059</name>
</gene>
<evidence type="ECO:0000256" key="2">
    <source>
        <dbReference type="ARBA" id="ARBA00005982"/>
    </source>
</evidence>
<evidence type="ECO:0000256" key="4">
    <source>
        <dbReference type="ARBA" id="ARBA00022989"/>
    </source>
</evidence>
<dbReference type="AlphaFoldDB" id="A0AAF0TQZ5"/>
<evidence type="ECO:0000256" key="5">
    <source>
        <dbReference type="ARBA" id="ARBA00023136"/>
    </source>
</evidence>
<keyword evidence="5 7" id="KW-0472">Membrane</keyword>
<reference evidence="8" key="1">
    <citation type="submission" date="2023-08" db="EMBL/GenBank/DDBJ databases">
        <title>A de novo genome assembly of Solanum verrucosum Schlechtendal, a Mexican diploid species geographically isolated from the other diploid A-genome species in potato relatives.</title>
        <authorList>
            <person name="Hosaka K."/>
        </authorList>
    </citation>
    <scope>NUCLEOTIDE SEQUENCE</scope>
    <source>
        <tissue evidence="8">Young leaves</tissue>
    </source>
</reference>
<feature type="transmembrane region" description="Helical" evidence="7">
    <location>
        <begin position="84"/>
        <end position="106"/>
    </location>
</feature>
<keyword evidence="4 7" id="KW-1133">Transmembrane helix</keyword>
<name>A0AAF0TQZ5_SOLVR</name>
<evidence type="ECO:0000256" key="7">
    <source>
        <dbReference type="SAM" id="Phobius"/>
    </source>
</evidence>